<feature type="chain" id="PRO_5014908472" evidence="1">
    <location>
        <begin position="16"/>
        <end position="80"/>
    </location>
</feature>
<organism evidence="2">
    <name type="scientific">Anopheles triannulatus</name>
    <dbReference type="NCBI Taxonomy" id="58253"/>
    <lineage>
        <taxon>Eukaryota</taxon>
        <taxon>Metazoa</taxon>
        <taxon>Ecdysozoa</taxon>
        <taxon>Arthropoda</taxon>
        <taxon>Hexapoda</taxon>
        <taxon>Insecta</taxon>
        <taxon>Pterygota</taxon>
        <taxon>Neoptera</taxon>
        <taxon>Endopterygota</taxon>
        <taxon>Diptera</taxon>
        <taxon>Nematocera</taxon>
        <taxon>Culicoidea</taxon>
        <taxon>Culicidae</taxon>
        <taxon>Anophelinae</taxon>
        <taxon>Anopheles</taxon>
    </lineage>
</organism>
<keyword evidence="1" id="KW-0732">Signal</keyword>
<protein>
    <submittedName>
        <fullName evidence="2">Putative secreted protein</fullName>
    </submittedName>
</protein>
<dbReference type="AlphaFoldDB" id="A0A2M4B470"/>
<accession>A0A2M4B470</accession>
<evidence type="ECO:0000256" key="1">
    <source>
        <dbReference type="SAM" id="SignalP"/>
    </source>
</evidence>
<dbReference type="EMBL" id="GGFK01014508">
    <property type="protein sequence ID" value="MBW47829.1"/>
    <property type="molecule type" value="Transcribed_RNA"/>
</dbReference>
<sequence>MLLLLLQLQLQRCTSLGPKPHSSPIFPFQCTWPMATHTHTHTPWRRDGKNKDNITGPALRVLECQWCCCCHVPAKRKIGG</sequence>
<proteinExistence type="predicted"/>
<name>A0A2M4B470_9DIPT</name>
<feature type="signal peptide" evidence="1">
    <location>
        <begin position="1"/>
        <end position="15"/>
    </location>
</feature>
<reference evidence="2" key="1">
    <citation type="submission" date="2018-01" db="EMBL/GenBank/DDBJ databases">
        <title>An insight into the sialome of Amazonian anophelines.</title>
        <authorList>
            <person name="Ribeiro J.M."/>
            <person name="Scarpassa V."/>
            <person name="Calvo E."/>
        </authorList>
    </citation>
    <scope>NUCLEOTIDE SEQUENCE</scope>
    <source>
        <tissue evidence="2">Salivary glands</tissue>
    </source>
</reference>
<evidence type="ECO:0000313" key="2">
    <source>
        <dbReference type="EMBL" id="MBW47829.1"/>
    </source>
</evidence>